<dbReference type="EMBL" id="VXPY01000013">
    <property type="protein sequence ID" value="MYD89019.1"/>
    <property type="molecule type" value="Genomic_DNA"/>
</dbReference>
<dbReference type="GO" id="GO:0004674">
    <property type="term" value="F:protein serine/threonine kinase activity"/>
    <property type="evidence" value="ECO:0007669"/>
    <property type="project" value="UniProtKB-EC"/>
</dbReference>
<dbReference type="InterPro" id="IPR008271">
    <property type="entry name" value="Ser/Thr_kinase_AS"/>
</dbReference>
<evidence type="ECO:0000259" key="7">
    <source>
        <dbReference type="PROSITE" id="PS50011"/>
    </source>
</evidence>
<dbReference type="CDD" id="cd14014">
    <property type="entry name" value="STKc_PknB_like"/>
    <property type="match status" value="1"/>
</dbReference>
<comment type="caution">
    <text evidence="9">The sequence shown here is derived from an EMBL/GenBank/DDBJ whole genome shotgun (WGS) entry which is preliminary data.</text>
</comment>
<dbReference type="Gene3D" id="1.10.510.10">
    <property type="entry name" value="Transferase(Phosphotransferase) domain 1"/>
    <property type="match status" value="1"/>
</dbReference>
<protein>
    <recommendedName>
        <fullName evidence="1">non-specific serine/threonine protein kinase</fullName>
        <ecNumber evidence="1">2.7.11.1</ecNumber>
    </recommendedName>
</protein>
<dbReference type="PANTHER" id="PTHR43289:SF6">
    <property type="entry name" value="SERINE_THREONINE-PROTEIN KINASE NEKL-3"/>
    <property type="match status" value="1"/>
</dbReference>
<keyword evidence="2" id="KW-0808">Transferase</keyword>
<evidence type="ECO:0000256" key="6">
    <source>
        <dbReference type="SAM" id="MobiDB-lite"/>
    </source>
</evidence>
<evidence type="ECO:0000256" key="5">
    <source>
        <dbReference type="ARBA" id="ARBA00022840"/>
    </source>
</evidence>
<dbReference type="GO" id="GO:0005524">
    <property type="term" value="F:ATP binding"/>
    <property type="evidence" value="ECO:0007669"/>
    <property type="project" value="UniProtKB-KW"/>
</dbReference>
<keyword evidence="3" id="KW-0547">Nucleotide-binding</keyword>
<dbReference type="InterPro" id="IPR011009">
    <property type="entry name" value="Kinase-like_dom_sf"/>
</dbReference>
<dbReference type="SMART" id="SM00220">
    <property type="entry name" value="S_TKc"/>
    <property type="match status" value="1"/>
</dbReference>
<name>A0A6B1DMQ2_9CHLR</name>
<keyword evidence="4 9" id="KW-0418">Kinase</keyword>
<sequence length="741" mass="81233">MPAWKSRVPVQSFVGQRIGRFHISRQIGSGGASTVYQAYDAVNARSVALKVMLPSSDETVQQRFRQEIQIASRLSHPNIVQTYQVGEFTEFNAGYLAMELVYGETLESLVRRVGQLNFSEVCVLLAPIARALDYAHREHLVHRDVKPSNILMRPSTLYDEHHIQIASLDYPFVPLLTDFGIASAVDMPELTATGRTVGSPSYMSPEQCSGAAPVDRRADVYALASVLYRCVVGKTLFGGTTSEVLYSQVNVEFDPENVDLQQVTLPGELLDLLTKCLAKEPRHRIQTAAEMADQLTEIGASTDIGPFDLAEDREDAETQTMPHLATSPQLAVAPGAQSLLRRVWSRTSGPLTSPWSPALGLVLALAVIVLLVTAIPLGRGGTNSTGTAPAETEAPSPMDTDGTNEDDATRNQSATPELPKPPAVPLLPQNTPTGTAEPMAVVQAQEGINVRSGPGIEYPVVSKQRFDTVLRLTGHDATKSWWEVDLSQLTGREGARGWVSGSFVRTQDTDLLEPVSVVSPVPEPTATATPVPTATPTHTATPTATVTPTPTPLSWRDACTNFEVHEAFRELFDEFEAHLEFGCPSQVSKSLPKINIQEFTWGILLYAVNTNRVYVATVQDEDADRRPDVEGASVAFFNYPAWDFVFVSPRQMLPPDIGDDQAAGVESNQDQFFEPFLDLMYERTGNRIISLRDRLGPPLEPSRVIVGNLQEFERGFMILLLDEQAGDVIVQLLKLKRETFQ</sequence>
<dbReference type="Pfam" id="PF00069">
    <property type="entry name" value="Pkinase"/>
    <property type="match status" value="1"/>
</dbReference>
<dbReference type="InterPro" id="IPR003646">
    <property type="entry name" value="SH3-like_bac-type"/>
</dbReference>
<feature type="domain" description="Protein kinase" evidence="7">
    <location>
        <begin position="21"/>
        <end position="296"/>
    </location>
</feature>
<feature type="compositionally biased region" description="Low complexity" evidence="6">
    <location>
        <begin position="520"/>
        <end position="548"/>
    </location>
</feature>
<accession>A0A6B1DMQ2</accession>
<reference evidence="9" key="1">
    <citation type="submission" date="2019-09" db="EMBL/GenBank/DDBJ databases">
        <title>Characterisation of the sponge microbiome using genome-centric metagenomics.</title>
        <authorList>
            <person name="Engelberts J.P."/>
            <person name="Robbins S.J."/>
            <person name="De Goeij J.M."/>
            <person name="Aranda M."/>
            <person name="Bell S.C."/>
            <person name="Webster N.S."/>
        </authorList>
    </citation>
    <scope>NUCLEOTIDE SEQUENCE</scope>
    <source>
        <strain evidence="9">SB0662_bin_9</strain>
    </source>
</reference>
<evidence type="ECO:0000313" key="9">
    <source>
        <dbReference type="EMBL" id="MYD89019.1"/>
    </source>
</evidence>
<feature type="region of interest" description="Disordered" evidence="6">
    <location>
        <begin position="520"/>
        <end position="550"/>
    </location>
</feature>
<dbReference type="PANTHER" id="PTHR43289">
    <property type="entry name" value="MITOGEN-ACTIVATED PROTEIN KINASE KINASE KINASE 20-RELATED"/>
    <property type="match status" value="1"/>
</dbReference>
<dbReference type="Gene3D" id="3.30.200.20">
    <property type="entry name" value="Phosphorylase Kinase, domain 1"/>
    <property type="match status" value="1"/>
</dbReference>
<proteinExistence type="predicted"/>
<dbReference type="InterPro" id="IPR000719">
    <property type="entry name" value="Prot_kinase_dom"/>
</dbReference>
<keyword evidence="5" id="KW-0067">ATP-binding</keyword>
<evidence type="ECO:0000259" key="8">
    <source>
        <dbReference type="PROSITE" id="PS51781"/>
    </source>
</evidence>
<dbReference type="EC" id="2.7.11.1" evidence="1"/>
<dbReference type="AlphaFoldDB" id="A0A6B1DMQ2"/>
<dbReference type="PROSITE" id="PS50011">
    <property type="entry name" value="PROTEIN_KINASE_DOM"/>
    <property type="match status" value="1"/>
</dbReference>
<dbReference type="PROSITE" id="PS00108">
    <property type="entry name" value="PROTEIN_KINASE_ST"/>
    <property type="match status" value="1"/>
</dbReference>
<feature type="domain" description="SH3b" evidence="8">
    <location>
        <begin position="437"/>
        <end position="508"/>
    </location>
</feature>
<organism evidence="9">
    <name type="scientific">Caldilineaceae bacterium SB0662_bin_9</name>
    <dbReference type="NCBI Taxonomy" id="2605258"/>
    <lineage>
        <taxon>Bacteria</taxon>
        <taxon>Bacillati</taxon>
        <taxon>Chloroflexota</taxon>
        <taxon>Caldilineae</taxon>
        <taxon>Caldilineales</taxon>
        <taxon>Caldilineaceae</taxon>
    </lineage>
</organism>
<gene>
    <name evidence="9" type="ORF">F4Y08_01590</name>
</gene>
<evidence type="ECO:0000256" key="2">
    <source>
        <dbReference type="ARBA" id="ARBA00022679"/>
    </source>
</evidence>
<dbReference type="PROSITE" id="PS51781">
    <property type="entry name" value="SH3B"/>
    <property type="match status" value="1"/>
</dbReference>
<evidence type="ECO:0000256" key="1">
    <source>
        <dbReference type="ARBA" id="ARBA00012513"/>
    </source>
</evidence>
<dbReference type="Gene3D" id="2.30.30.40">
    <property type="entry name" value="SH3 Domains"/>
    <property type="match status" value="1"/>
</dbReference>
<feature type="region of interest" description="Disordered" evidence="6">
    <location>
        <begin position="379"/>
        <end position="434"/>
    </location>
</feature>
<evidence type="ECO:0000256" key="4">
    <source>
        <dbReference type="ARBA" id="ARBA00022777"/>
    </source>
</evidence>
<dbReference type="SUPFAM" id="SSF56112">
    <property type="entry name" value="Protein kinase-like (PK-like)"/>
    <property type="match status" value="1"/>
</dbReference>
<evidence type="ECO:0000256" key="3">
    <source>
        <dbReference type="ARBA" id="ARBA00022741"/>
    </source>
</evidence>